<protein>
    <submittedName>
        <fullName evidence="1">Uncharacterized protein</fullName>
    </submittedName>
</protein>
<accession>A4CPW6</accession>
<evidence type="ECO:0000313" key="2">
    <source>
        <dbReference type="Proteomes" id="UP000009049"/>
    </source>
</evidence>
<organism evidence="1 2">
    <name type="scientific">Robiginitalea biformata (strain ATCC BAA-864 / DSM 15991 / KCTC 12146 / HTCC2501)</name>
    <dbReference type="NCBI Taxonomy" id="313596"/>
    <lineage>
        <taxon>Bacteria</taxon>
        <taxon>Pseudomonadati</taxon>
        <taxon>Bacteroidota</taxon>
        <taxon>Flavobacteriia</taxon>
        <taxon>Flavobacteriales</taxon>
        <taxon>Flavobacteriaceae</taxon>
        <taxon>Robiginitalea</taxon>
    </lineage>
</organism>
<evidence type="ECO:0000313" key="1">
    <source>
        <dbReference type="EMBL" id="EAR14051.1"/>
    </source>
</evidence>
<reference evidence="1 2" key="1">
    <citation type="journal article" date="2009" name="J. Bacteriol.">
        <title>Complete genome sequence of Robiginitalea biformata HTCC2501.</title>
        <authorList>
            <person name="Oh H.M."/>
            <person name="Giovannoni S.J."/>
            <person name="Lee K."/>
            <person name="Ferriera S."/>
            <person name="Johnson J."/>
            <person name="Cho J.C."/>
        </authorList>
    </citation>
    <scope>NUCLEOTIDE SEQUENCE [LARGE SCALE GENOMIC DNA]</scope>
    <source>
        <strain evidence="2">ATCC BAA-864 / HTCC2501 / KCTC 12146</strain>
    </source>
</reference>
<keyword evidence="2" id="KW-1185">Reference proteome</keyword>
<name>A4CPW6_ROBBH</name>
<gene>
    <name evidence="1" type="ordered locus">RB2501_01455</name>
</gene>
<sequence>MKDQHQTLAELFANIGYAFAEICDDFADATGKPTKTIDEFLNDKT</sequence>
<dbReference type="AlphaFoldDB" id="A4CPW6"/>
<dbReference type="HOGENOM" id="CLU_3204684_0_0_10"/>
<dbReference type="STRING" id="313596.RB2501_01455"/>
<dbReference type="RefSeq" id="WP_015755487.1">
    <property type="nucleotide sequence ID" value="NC_013222.1"/>
</dbReference>
<dbReference type="Proteomes" id="UP000009049">
    <property type="component" value="Chromosome"/>
</dbReference>
<dbReference type="KEGG" id="rbi:RB2501_01455"/>
<proteinExistence type="predicted"/>
<dbReference type="EMBL" id="CP001712">
    <property type="protein sequence ID" value="EAR14051.1"/>
    <property type="molecule type" value="Genomic_DNA"/>
</dbReference>